<feature type="coiled-coil region" evidence="1">
    <location>
        <begin position="656"/>
        <end position="737"/>
    </location>
</feature>
<reference evidence="2" key="1">
    <citation type="submission" date="2021-02" db="EMBL/GenBank/DDBJ databases">
        <title>Rhodobacter shimadae sp. nov., an aerobic anoxygenic phototrophic bacterium isolated from a hot spring.</title>
        <authorList>
            <person name="Muramatsu S."/>
            <person name="Haruta S."/>
            <person name="Hirose S."/>
            <person name="Hanada S."/>
        </authorList>
    </citation>
    <scope>NUCLEOTIDE SEQUENCE</scope>
    <source>
        <strain evidence="2">N10</strain>
    </source>
</reference>
<dbReference type="EMBL" id="CP069370">
    <property type="protein sequence ID" value="QYZ68298.1"/>
    <property type="molecule type" value="Genomic_DNA"/>
</dbReference>
<dbReference type="PANTHER" id="PTHR41259:SF1">
    <property type="entry name" value="DOUBLE-STRAND BREAK REPAIR RAD50 ATPASE, PUTATIVE-RELATED"/>
    <property type="match status" value="1"/>
</dbReference>
<dbReference type="AlphaFoldDB" id="A0A8G0ZQL7"/>
<dbReference type="SUPFAM" id="SSF52540">
    <property type="entry name" value="P-loop containing nucleoside triphosphate hydrolases"/>
    <property type="match status" value="1"/>
</dbReference>
<evidence type="ECO:0000313" key="3">
    <source>
        <dbReference type="Proteomes" id="UP000826300"/>
    </source>
</evidence>
<keyword evidence="1" id="KW-0175">Coiled coil</keyword>
<dbReference type="Proteomes" id="UP000826300">
    <property type="component" value="Chromosome"/>
</dbReference>
<feature type="coiled-coil region" evidence="1">
    <location>
        <begin position="251"/>
        <end position="361"/>
    </location>
</feature>
<name>A0A8G0ZQL7_9RHOB</name>
<gene>
    <name evidence="2" type="ORF">JO391_10890</name>
</gene>
<proteinExistence type="predicted"/>
<protein>
    <submittedName>
        <fullName evidence="2">AAA family ATPase</fullName>
    </submittedName>
</protein>
<dbReference type="InterPro" id="IPR027417">
    <property type="entry name" value="P-loop_NTPase"/>
</dbReference>
<dbReference type="Gene3D" id="3.40.50.300">
    <property type="entry name" value="P-loop containing nucleotide triphosphate hydrolases"/>
    <property type="match status" value="2"/>
</dbReference>
<feature type="coiled-coil region" evidence="1">
    <location>
        <begin position="561"/>
        <end position="588"/>
    </location>
</feature>
<sequence length="865" mass="91363">MRLVSVTLANVRRFTDPVQILGVGPGLNVLSAANEQGKSTLFDALHAVFFLPHRAKGKEIKALRPHSGGNPEVTVEIDLPEGRHRITKRWMGRETATVHRDGQLVAQADAAEDFIARLMTADSDAGPAGLLWVRQGLTRLEDDAGTATEREKARANRRGLMTSVAGEVDELTGGRRMDRALHRCREDLAQYLTASGRPLKGGPLALAEAAVEDLTARKAELDSTARTLADGIARRLDLRRTLAELTEPEAAAARKARLDEARARHEAAERHAGALEQADARLRAADLAQRNATDRLAALNRARTEADAAARAAAQARAAASAARIAREEAEAALAPLATGLAEARKARQEAEALHHRATAAALVKANAHRRAELQSRLDTARALLADRTALARAAATGPDAKALAEMEKLAQALDIQRGLRDRSAPHLHFRHDGPARVQQNGQPLAADAILAVTEPATFDLPGLGQLTVTPGSSTSGAGLDKAASDLAAALSRLGQPDLDTARAAATARATAQAALSDLDSRLKLLAPDGLARLEADLAALPAAAADPADLPDPATAAAALKSATDRLTQAEAAAEAARTRLDHLREADTRAAVLADAAATAEAKARAALAVDSPEAEAALLADLATARQSRDAALAERDSLAAAAPDRAAVAAALARATSVATGAEDDIRKAELELARLDSEIALRSGEGVLEDLADTAARLQAAEARLAATRTEVEVLKELAAALEAARNEARDRYLEPVMAELRPLLRALWPDAELHFDGESLLPTRLVRGGTEEDLDVLSGGTQEQVALLVRLAFARLLAKRGRPAPVILDDALIFTDDDRIEKMFDALTALAADQQILVLTCRQRAFRDLGGTRLALSPP</sequence>
<accession>A0A8G0ZQL7</accession>
<keyword evidence="3" id="KW-1185">Reference proteome</keyword>
<evidence type="ECO:0000313" key="2">
    <source>
        <dbReference type="EMBL" id="QYZ68298.1"/>
    </source>
</evidence>
<evidence type="ECO:0000256" key="1">
    <source>
        <dbReference type="SAM" id="Coils"/>
    </source>
</evidence>
<organism evidence="2 3">
    <name type="scientific">Neotabrizicola shimadae</name>
    <dbReference type="NCBI Taxonomy" id="2807096"/>
    <lineage>
        <taxon>Bacteria</taxon>
        <taxon>Pseudomonadati</taxon>
        <taxon>Pseudomonadota</taxon>
        <taxon>Alphaproteobacteria</taxon>
        <taxon>Rhodobacterales</taxon>
        <taxon>Paracoccaceae</taxon>
        <taxon>Neotabrizicola</taxon>
    </lineage>
</organism>
<dbReference type="RefSeq" id="WP_220660522.1">
    <property type="nucleotide sequence ID" value="NZ_CP069370.1"/>
</dbReference>
<dbReference type="KEGG" id="nsm:JO391_10890"/>
<dbReference type="PANTHER" id="PTHR41259">
    <property type="entry name" value="DOUBLE-STRAND BREAK REPAIR RAD50 ATPASE, PUTATIVE-RELATED"/>
    <property type="match status" value="1"/>
</dbReference>